<evidence type="ECO:0000256" key="4">
    <source>
        <dbReference type="ARBA" id="ARBA00022989"/>
    </source>
</evidence>
<dbReference type="GO" id="GO:0051301">
    <property type="term" value="P:cell division"/>
    <property type="evidence" value="ECO:0007669"/>
    <property type="project" value="UniProtKB-KW"/>
</dbReference>
<feature type="transmembrane region" description="Helical" evidence="6">
    <location>
        <begin position="144"/>
        <end position="164"/>
    </location>
</feature>
<gene>
    <name evidence="8" type="primary">ftsX_2</name>
    <name evidence="8" type="ORF">CLORY_12570</name>
</gene>
<dbReference type="PANTHER" id="PTHR47755:SF1">
    <property type="entry name" value="CELL DIVISION PROTEIN FTSX"/>
    <property type="match status" value="1"/>
</dbReference>
<dbReference type="RefSeq" id="WP_242954356.1">
    <property type="nucleotide sequence ID" value="NZ_MZGV01000010.1"/>
</dbReference>
<feature type="transmembrane region" description="Helical" evidence="6">
    <location>
        <begin position="25"/>
        <end position="48"/>
    </location>
</feature>
<name>A0A1V4ITQ9_9CLOT</name>
<comment type="subcellular location">
    <subcellularLocation>
        <location evidence="1">Cell membrane</location>
        <topology evidence="1">Multi-pass membrane protein</topology>
    </subcellularLocation>
</comment>
<feature type="transmembrane region" description="Helical" evidence="6">
    <location>
        <begin position="201"/>
        <end position="223"/>
    </location>
</feature>
<dbReference type="InterPro" id="IPR004513">
    <property type="entry name" value="FtsX"/>
</dbReference>
<dbReference type="PIRSF" id="PIRSF003097">
    <property type="entry name" value="FtsX"/>
    <property type="match status" value="1"/>
</dbReference>
<evidence type="ECO:0000256" key="6">
    <source>
        <dbReference type="SAM" id="Phobius"/>
    </source>
</evidence>
<organism evidence="8 9">
    <name type="scientific">Clostridium oryzae</name>
    <dbReference type="NCBI Taxonomy" id="1450648"/>
    <lineage>
        <taxon>Bacteria</taxon>
        <taxon>Bacillati</taxon>
        <taxon>Bacillota</taxon>
        <taxon>Clostridia</taxon>
        <taxon>Eubacteriales</taxon>
        <taxon>Clostridiaceae</taxon>
        <taxon>Clostridium</taxon>
    </lineage>
</organism>
<evidence type="ECO:0000256" key="3">
    <source>
        <dbReference type="ARBA" id="ARBA00022692"/>
    </source>
</evidence>
<keyword evidence="5 6" id="KW-0472">Membrane</keyword>
<comment type="caution">
    <text evidence="8">The sequence shown here is derived from an EMBL/GenBank/DDBJ whole genome shotgun (WGS) entry which is preliminary data.</text>
</comment>
<feature type="domain" description="ABC3 transporter permease C-terminal" evidence="7">
    <location>
        <begin position="151"/>
        <end position="266"/>
    </location>
</feature>
<dbReference type="EMBL" id="MZGV01000010">
    <property type="protein sequence ID" value="OPJ63174.1"/>
    <property type="molecule type" value="Genomic_DNA"/>
</dbReference>
<reference evidence="8 9" key="1">
    <citation type="submission" date="2017-03" db="EMBL/GenBank/DDBJ databases">
        <title>Genome sequence of Clostridium oryzae DSM 28571.</title>
        <authorList>
            <person name="Poehlein A."/>
            <person name="Daniel R."/>
        </authorList>
    </citation>
    <scope>NUCLEOTIDE SEQUENCE [LARGE SCALE GENOMIC DNA]</scope>
    <source>
        <strain evidence="8 9">DSM 28571</strain>
    </source>
</reference>
<evidence type="ECO:0000256" key="5">
    <source>
        <dbReference type="ARBA" id="ARBA00023136"/>
    </source>
</evidence>
<keyword evidence="2" id="KW-1003">Cell membrane</keyword>
<dbReference type="PANTHER" id="PTHR47755">
    <property type="entry name" value="CELL DIVISION PROTEIN FTSX"/>
    <property type="match status" value="1"/>
</dbReference>
<dbReference type="Pfam" id="PF02687">
    <property type="entry name" value="FtsX"/>
    <property type="match status" value="1"/>
</dbReference>
<sequence length="273" mass="30704">MKIRTLNSLLKDAPKNLRNNATTSIASIITIMLTVFILALYVLCILNVKRTIIGIYSQFEIQVTLENNIKTTDKQDIYMKIRTAHIVNDVVFENNIPLSASYIIKVTEANDVSKITTKLNGLQGIDKINIFQCVPAKISIIIKLIQLIGFILFLILIIATFFLIKYTLKLAIYPRVTEINIMQYLGATDCFIKLPFIFEGIIIGFVGSVSAVIAIYFLYIFVYKQMNSFISTTSISFIAPSFIFTTISLIFIPIGMVLTSIGSIRVVKKFLTV</sequence>
<evidence type="ECO:0000256" key="2">
    <source>
        <dbReference type="ARBA" id="ARBA00022475"/>
    </source>
</evidence>
<dbReference type="InterPro" id="IPR003838">
    <property type="entry name" value="ABC3_permease_C"/>
</dbReference>
<keyword evidence="3 6" id="KW-0812">Transmembrane</keyword>
<dbReference type="STRING" id="1450648.CLORY_12570"/>
<keyword evidence="8" id="KW-0131">Cell cycle</keyword>
<dbReference type="AlphaFoldDB" id="A0A1V4ITQ9"/>
<evidence type="ECO:0000313" key="9">
    <source>
        <dbReference type="Proteomes" id="UP000190080"/>
    </source>
</evidence>
<dbReference type="Proteomes" id="UP000190080">
    <property type="component" value="Unassembled WGS sequence"/>
</dbReference>
<evidence type="ECO:0000313" key="8">
    <source>
        <dbReference type="EMBL" id="OPJ63174.1"/>
    </source>
</evidence>
<protein>
    <submittedName>
        <fullName evidence="8">Cell division protein FtsX</fullName>
    </submittedName>
</protein>
<dbReference type="GO" id="GO:0005886">
    <property type="term" value="C:plasma membrane"/>
    <property type="evidence" value="ECO:0007669"/>
    <property type="project" value="UniProtKB-SubCell"/>
</dbReference>
<evidence type="ECO:0000259" key="7">
    <source>
        <dbReference type="Pfam" id="PF02687"/>
    </source>
</evidence>
<accession>A0A1V4ITQ9</accession>
<keyword evidence="9" id="KW-1185">Reference proteome</keyword>
<proteinExistence type="predicted"/>
<feature type="transmembrane region" description="Helical" evidence="6">
    <location>
        <begin position="235"/>
        <end position="261"/>
    </location>
</feature>
<keyword evidence="8" id="KW-0132">Cell division</keyword>
<evidence type="ECO:0000256" key="1">
    <source>
        <dbReference type="ARBA" id="ARBA00004651"/>
    </source>
</evidence>
<keyword evidence="4 6" id="KW-1133">Transmembrane helix</keyword>